<evidence type="ECO:0000313" key="2">
    <source>
        <dbReference type="Proteomes" id="UP001172386"/>
    </source>
</evidence>
<dbReference type="EMBL" id="JAPDRQ010000037">
    <property type="protein sequence ID" value="KAJ9659744.1"/>
    <property type="molecule type" value="Genomic_DNA"/>
</dbReference>
<gene>
    <name evidence="1" type="ORF">H2198_002992</name>
</gene>
<keyword evidence="2" id="KW-1185">Reference proteome</keyword>
<sequence>MDTESDVAIKLEHAKVDPSLLDEEIRIYKSLQAKPGFSRVFWHGWQDSFQVMVLELLEPNLEDLFCYCGQKFSLKATLMLADQLLHRFESLHAALYLRRDVKPENFLLGTVWKSSPISR</sequence>
<evidence type="ECO:0000313" key="1">
    <source>
        <dbReference type="EMBL" id="KAJ9659744.1"/>
    </source>
</evidence>
<dbReference type="Proteomes" id="UP001172386">
    <property type="component" value="Unassembled WGS sequence"/>
</dbReference>
<comment type="caution">
    <text evidence="1">The sequence shown here is derived from an EMBL/GenBank/DDBJ whole genome shotgun (WGS) entry which is preliminary data.</text>
</comment>
<reference evidence="1" key="1">
    <citation type="submission" date="2022-10" db="EMBL/GenBank/DDBJ databases">
        <title>Culturing micro-colonial fungi from biological soil crusts in the Mojave desert and describing Neophaeococcomyces mojavensis, and introducing the new genera and species Taxawa tesnikishii.</title>
        <authorList>
            <person name="Kurbessoian T."/>
            <person name="Stajich J.E."/>
        </authorList>
    </citation>
    <scope>NUCLEOTIDE SEQUENCE</scope>
    <source>
        <strain evidence="1">JES_112</strain>
    </source>
</reference>
<protein>
    <submittedName>
        <fullName evidence="1">Uncharacterized protein</fullName>
    </submittedName>
</protein>
<accession>A0ACC3ACR8</accession>
<name>A0ACC3ACR8_9EURO</name>
<organism evidence="1 2">
    <name type="scientific">Neophaeococcomyces mojaviensis</name>
    <dbReference type="NCBI Taxonomy" id="3383035"/>
    <lineage>
        <taxon>Eukaryota</taxon>
        <taxon>Fungi</taxon>
        <taxon>Dikarya</taxon>
        <taxon>Ascomycota</taxon>
        <taxon>Pezizomycotina</taxon>
        <taxon>Eurotiomycetes</taxon>
        <taxon>Chaetothyriomycetidae</taxon>
        <taxon>Chaetothyriales</taxon>
        <taxon>Chaetothyriales incertae sedis</taxon>
        <taxon>Neophaeococcomyces</taxon>
    </lineage>
</organism>
<proteinExistence type="predicted"/>